<name>A0A5C3P9W3_9APHY</name>
<dbReference type="InterPro" id="IPR001810">
    <property type="entry name" value="F-box_dom"/>
</dbReference>
<organism evidence="2 3">
    <name type="scientific">Polyporus arcularius HHB13444</name>
    <dbReference type="NCBI Taxonomy" id="1314778"/>
    <lineage>
        <taxon>Eukaryota</taxon>
        <taxon>Fungi</taxon>
        <taxon>Dikarya</taxon>
        <taxon>Basidiomycota</taxon>
        <taxon>Agaricomycotina</taxon>
        <taxon>Agaricomycetes</taxon>
        <taxon>Polyporales</taxon>
        <taxon>Polyporaceae</taxon>
        <taxon>Polyporus</taxon>
    </lineage>
</organism>
<dbReference type="InParanoid" id="A0A5C3P9W3"/>
<dbReference type="AlphaFoldDB" id="A0A5C3P9W3"/>
<protein>
    <recommendedName>
        <fullName evidence="1">F-box domain-containing protein</fullName>
    </recommendedName>
</protein>
<dbReference type="InterPro" id="IPR036047">
    <property type="entry name" value="F-box-like_dom_sf"/>
</dbReference>
<gene>
    <name evidence="2" type="ORF">K466DRAFT_601541</name>
</gene>
<sequence>MPPVTTFITFRHKANRKAATDSLARSVPCRTPTLNRFALSLPTEIYCRIAMYLAVSDLKALVRTCKNLHDIGSRSLYHTVEATHRDGARIFAALLLRYQRLSAHHIRDAPLLSIRCISYVSTSADDDLRVFPLLGDVLTRAFNLRHLHIDIHDRSASALLAVLKRRGVARAIAPSPIAAAFDFNSNRTKRISCTYSLPRLRGLQMSNCKVLSELGRLRTLTSVILDEVVTRDEMVTMLNALSYGDRGTHIVSFSCIWAASYGEGFLWAIAAAFPKLTFLSMSVPDETLPHFYDETYHAVSSILGFLIKTPYVLADLQVIALDFYWTVSAAWDAFVEHVQWDRLTSLLSTLTRARPILRKFFLARAELRYDDKEGKWRVNAADAEERELERRRLATAGVCQRMFYS</sequence>
<reference evidence="2 3" key="1">
    <citation type="journal article" date="2019" name="Nat. Ecol. Evol.">
        <title>Megaphylogeny resolves global patterns of mushroom evolution.</title>
        <authorList>
            <person name="Varga T."/>
            <person name="Krizsan K."/>
            <person name="Foldi C."/>
            <person name="Dima B."/>
            <person name="Sanchez-Garcia M."/>
            <person name="Sanchez-Ramirez S."/>
            <person name="Szollosi G.J."/>
            <person name="Szarkandi J.G."/>
            <person name="Papp V."/>
            <person name="Albert L."/>
            <person name="Andreopoulos W."/>
            <person name="Angelini C."/>
            <person name="Antonin V."/>
            <person name="Barry K.W."/>
            <person name="Bougher N.L."/>
            <person name="Buchanan P."/>
            <person name="Buyck B."/>
            <person name="Bense V."/>
            <person name="Catcheside P."/>
            <person name="Chovatia M."/>
            <person name="Cooper J."/>
            <person name="Damon W."/>
            <person name="Desjardin D."/>
            <person name="Finy P."/>
            <person name="Geml J."/>
            <person name="Haridas S."/>
            <person name="Hughes K."/>
            <person name="Justo A."/>
            <person name="Karasinski D."/>
            <person name="Kautmanova I."/>
            <person name="Kiss B."/>
            <person name="Kocsube S."/>
            <person name="Kotiranta H."/>
            <person name="LaButti K.M."/>
            <person name="Lechner B.E."/>
            <person name="Liimatainen K."/>
            <person name="Lipzen A."/>
            <person name="Lukacs Z."/>
            <person name="Mihaltcheva S."/>
            <person name="Morgado L.N."/>
            <person name="Niskanen T."/>
            <person name="Noordeloos M.E."/>
            <person name="Ohm R.A."/>
            <person name="Ortiz-Santana B."/>
            <person name="Ovrebo C."/>
            <person name="Racz N."/>
            <person name="Riley R."/>
            <person name="Savchenko A."/>
            <person name="Shiryaev A."/>
            <person name="Soop K."/>
            <person name="Spirin V."/>
            <person name="Szebenyi C."/>
            <person name="Tomsovsky M."/>
            <person name="Tulloss R.E."/>
            <person name="Uehling J."/>
            <person name="Grigoriev I.V."/>
            <person name="Vagvolgyi C."/>
            <person name="Papp T."/>
            <person name="Martin F.M."/>
            <person name="Miettinen O."/>
            <person name="Hibbett D.S."/>
            <person name="Nagy L.G."/>
        </authorList>
    </citation>
    <scope>NUCLEOTIDE SEQUENCE [LARGE SCALE GENOMIC DNA]</scope>
    <source>
        <strain evidence="2 3">HHB13444</strain>
    </source>
</reference>
<dbReference type="PROSITE" id="PS50181">
    <property type="entry name" value="FBOX"/>
    <property type="match status" value="1"/>
</dbReference>
<evidence type="ECO:0000313" key="3">
    <source>
        <dbReference type="Proteomes" id="UP000308197"/>
    </source>
</evidence>
<dbReference type="EMBL" id="ML211280">
    <property type="protein sequence ID" value="TFK85000.1"/>
    <property type="molecule type" value="Genomic_DNA"/>
</dbReference>
<proteinExistence type="predicted"/>
<dbReference type="SUPFAM" id="SSF81383">
    <property type="entry name" value="F-box domain"/>
    <property type="match status" value="1"/>
</dbReference>
<dbReference type="Pfam" id="PF12937">
    <property type="entry name" value="F-box-like"/>
    <property type="match status" value="1"/>
</dbReference>
<accession>A0A5C3P9W3</accession>
<evidence type="ECO:0000259" key="1">
    <source>
        <dbReference type="PROSITE" id="PS50181"/>
    </source>
</evidence>
<evidence type="ECO:0000313" key="2">
    <source>
        <dbReference type="EMBL" id="TFK85000.1"/>
    </source>
</evidence>
<dbReference type="Proteomes" id="UP000308197">
    <property type="component" value="Unassembled WGS sequence"/>
</dbReference>
<keyword evidence="3" id="KW-1185">Reference proteome</keyword>
<feature type="domain" description="F-box" evidence="1">
    <location>
        <begin position="35"/>
        <end position="80"/>
    </location>
</feature>